<sequence length="69" mass="8192">MIAKHTFSMCDCCLRQHQKEVNQYTCSRLVANLIIFFSTMRRSRRASGGHVEDTIWWESRGWGAEKWLQ</sequence>
<evidence type="ECO:0000313" key="2">
    <source>
        <dbReference type="Proteomes" id="UP000287651"/>
    </source>
</evidence>
<accession>A0A427AV21</accession>
<dbReference type="EMBL" id="AMZH03001263">
    <property type="protein sequence ID" value="RRT79967.1"/>
    <property type="molecule type" value="Genomic_DNA"/>
</dbReference>
<dbReference type="AlphaFoldDB" id="A0A427AV21"/>
<organism evidence="1 2">
    <name type="scientific">Ensete ventricosum</name>
    <name type="common">Abyssinian banana</name>
    <name type="synonym">Musa ensete</name>
    <dbReference type="NCBI Taxonomy" id="4639"/>
    <lineage>
        <taxon>Eukaryota</taxon>
        <taxon>Viridiplantae</taxon>
        <taxon>Streptophyta</taxon>
        <taxon>Embryophyta</taxon>
        <taxon>Tracheophyta</taxon>
        <taxon>Spermatophyta</taxon>
        <taxon>Magnoliopsida</taxon>
        <taxon>Liliopsida</taxon>
        <taxon>Zingiberales</taxon>
        <taxon>Musaceae</taxon>
        <taxon>Ensete</taxon>
    </lineage>
</organism>
<comment type="caution">
    <text evidence="1">The sequence shown here is derived from an EMBL/GenBank/DDBJ whole genome shotgun (WGS) entry which is preliminary data.</text>
</comment>
<protein>
    <submittedName>
        <fullName evidence="1">Uncharacterized protein</fullName>
    </submittedName>
</protein>
<dbReference type="Proteomes" id="UP000287651">
    <property type="component" value="Unassembled WGS sequence"/>
</dbReference>
<name>A0A427AV21_ENSVE</name>
<gene>
    <name evidence="1" type="ORF">B296_00014805</name>
</gene>
<proteinExistence type="predicted"/>
<reference evidence="1 2" key="1">
    <citation type="journal article" date="2014" name="Agronomy (Basel)">
        <title>A Draft Genome Sequence for Ensete ventricosum, the Drought-Tolerant Tree Against Hunger.</title>
        <authorList>
            <person name="Harrison J."/>
            <person name="Moore K.A."/>
            <person name="Paszkiewicz K."/>
            <person name="Jones T."/>
            <person name="Grant M."/>
            <person name="Ambacheew D."/>
            <person name="Muzemil S."/>
            <person name="Studholme D.J."/>
        </authorList>
    </citation>
    <scope>NUCLEOTIDE SEQUENCE [LARGE SCALE GENOMIC DNA]</scope>
</reference>
<evidence type="ECO:0000313" key="1">
    <source>
        <dbReference type="EMBL" id="RRT79967.1"/>
    </source>
</evidence>